<dbReference type="InterPro" id="IPR013094">
    <property type="entry name" value="AB_hydrolase_3"/>
</dbReference>
<keyword evidence="1 4" id="KW-0378">Hydrolase</keyword>
<dbReference type="GO" id="GO:0016787">
    <property type="term" value="F:hydrolase activity"/>
    <property type="evidence" value="ECO:0007669"/>
    <property type="project" value="UniProtKB-KW"/>
</dbReference>
<evidence type="ECO:0000313" key="4">
    <source>
        <dbReference type="EMBL" id="MCP3732840.1"/>
    </source>
</evidence>
<proteinExistence type="predicted"/>
<sequence>MSIRPLVFAALSLTVASAALAQIANDPKEQAVIDTAAKPDSWFLEQVGGKRITLDGQTLDLRLQYRLEQGYKADAAQKKAAPPPDPAVKQKTIDDYFADPKIVAGIRAEANQEWIRQTNPGPAMASVRDEQVRARDGQPIRVRIYHPKAKGPLPVLVYYHGGGWVIGNIEAVDRSMLLLADISKAIVVSVDYRLSPEAPYPGSWNDSEDAFDWTVANAKRLGGDGKRICVGGDSAGGNMSAVVTNRTRNAGKFSPSCMLLYYAAVDNRPVPEMRKDYASARLFWQGFGLDVPFTEYVHRAVFPGQNLSQPEISPIFADGIEKMPPTVMASAGFDPLRDSDRVYAAKLRKAGVKVVELEYPSLRHGFMQHTRVTKEADRASRESAAAFGKMVWGLKPKR</sequence>
<reference evidence="4" key="1">
    <citation type="submission" date="2022-05" db="EMBL/GenBank/DDBJ databases">
        <title>Sphingomonas sp. strain MG17 Genome sequencing and assembly.</title>
        <authorList>
            <person name="Kim I."/>
        </authorList>
    </citation>
    <scope>NUCLEOTIDE SEQUENCE</scope>
    <source>
        <strain evidence="4">MG17</strain>
    </source>
</reference>
<organism evidence="4 5">
    <name type="scientific">Sphingomonas tagetis</name>
    <dbReference type="NCBI Taxonomy" id="2949092"/>
    <lineage>
        <taxon>Bacteria</taxon>
        <taxon>Pseudomonadati</taxon>
        <taxon>Pseudomonadota</taxon>
        <taxon>Alphaproteobacteria</taxon>
        <taxon>Sphingomonadales</taxon>
        <taxon>Sphingomonadaceae</taxon>
        <taxon>Sphingomonas</taxon>
    </lineage>
</organism>
<dbReference type="PANTHER" id="PTHR48081:SF8">
    <property type="entry name" value="ALPHA_BETA HYDROLASE FOLD-3 DOMAIN-CONTAINING PROTEIN-RELATED"/>
    <property type="match status" value="1"/>
</dbReference>
<comment type="caution">
    <text evidence="4">The sequence shown here is derived from an EMBL/GenBank/DDBJ whole genome shotgun (WGS) entry which is preliminary data.</text>
</comment>
<dbReference type="PANTHER" id="PTHR48081">
    <property type="entry name" value="AB HYDROLASE SUPERFAMILY PROTEIN C4A8.06C"/>
    <property type="match status" value="1"/>
</dbReference>
<protein>
    <submittedName>
        <fullName evidence="4">Alpha/beta hydrolase</fullName>
    </submittedName>
</protein>
<accession>A0A9X2HVM5</accession>
<feature type="signal peptide" evidence="2">
    <location>
        <begin position="1"/>
        <end position="21"/>
    </location>
</feature>
<evidence type="ECO:0000313" key="5">
    <source>
        <dbReference type="Proteomes" id="UP001139451"/>
    </source>
</evidence>
<evidence type="ECO:0000256" key="1">
    <source>
        <dbReference type="ARBA" id="ARBA00022801"/>
    </source>
</evidence>
<feature type="domain" description="Alpha/beta hydrolase fold-3" evidence="3">
    <location>
        <begin position="156"/>
        <end position="367"/>
    </location>
</feature>
<feature type="chain" id="PRO_5040900608" evidence="2">
    <location>
        <begin position="22"/>
        <end position="398"/>
    </location>
</feature>
<dbReference type="Proteomes" id="UP001139451">
    <property type="component" value="Unassembled WGS sequence"/>
</dbReference>
<keyword evidence="2" id="KW-0732">Signal</keyword>
<dbReference type="InterPro" id="IPR050300">
    <property type="entry name" value="GDXG_lipolytic_enzyme"/>
</dbReference>
<dbReference type="Pfam" id="PF07859">
    <property type="entry name" value="Abhydrolase_3"/>
    <property type="match status" value="1"/>
</dbReference>
<dbReference type="RefSeq" id="WP_254296663.1">
    <property type="nucleotide sequence ID" value="NZ_JAMLDX010000024.1"/>
</dbReference>
<name>A0A9X2HVM5_9SPHN</name>
<dbReference type="SUPFAM" id="SSF53474">
    <property type="entry name" value="alpha/beta-Hydrolases"/>
    <property type="match status" value="1"/>
</dbReference>
<keyword evidence="5" id="KW-1185">Reference proteome</keyword>
<dbReference type="EMBL" id="JAMLDX010000024">
    <property type="protein sequence ID" value="MCP3732840.1"/>
    <property type="molecule type" value="Genomic_DNA"/>
</dbReference>
<dbReference type="Gene3D" id="3.40.50.1820">
    <property type="entry name" value="alpha/beta hydrolase"/>
    <property type="match status" value="1"/>
</dbReference>
<dbReference type="InterPro" id="IPR029058">
    <property type="entry name" value="AB_hydrolase_fold"/>
</dbReference>
<dbReference type="AlphaFoldDB" id="A0A9X2HVM5"/>
<evidence type="ECO:0000259" key="3">
    <source>
        <dbReference type="Pfam" id="PF07859"/>
    </source>
</evidence>
<gene>
    <name evidence="4" type="ORF">M9978_20680</name>
</gene>
<evidence type="ECO:0000256" key="2">
    <source>
        <dbReference type="SAM" id="SignalP"/>
    </source>
</evidence>